<dbReference type="InterPro" id="IPR008974">
    <property type="entry name" value="TRAF-like"/>
</dbReference>
<dbReference type="EMBL" id="SWLB01000016">
    <property type="protein sequence ID" value="KAF3328231.1"/>
    <property type="molecule type" value="Genomic_DNA"/>
</dbReference>
<dbReference type="Proteomes" id="UP000623129">
    <property type="component" value="Unassembled WGS sequence"/>
</dbReference>
<keyword evidence="3" id="KW-1185">Reference proteome</keyword>
<evidence type="ECO:0000259" key="1">
    <source>
        <dbReference type="PROSITE" id="PS50144"/>
    </source>
</evidence>
<dbReference type="CDD" id="cd00121">
    <property type="entry name" value="MATH"/>
    <property type="match status" value="1"/>
</dbReference>
<accession>A0A833QUQ1</accession>
<dbReference type="InterPro" id="IPR035992">
    <property type="entry name" value="Ricin_B-like_lectins"/>
</dbReference>
<reference evidence="2" key="1">
    <citation type="submission" date="2020-01" db="EMBL/GenBank/DDBJ databases">
        <title>Genome sequence of Kobresia littledalei, the first chromosome-level genome in the family Cyperaceae.</title>
        <authorList>
            <person name="Qu G."/>
        </authorList>
    </citation>
    <scope>NUCLEOTIDE SEQUENCE</scope>
    <source>
        <strain evidence="2">C.B.Clarke</strain>
        <tissue evidence="2">Leaf</tissue>
    </source>
</reference>
<dbReference type="PROSITE" id="PS50144">
    <property type="entry name" value="MATH"/>
    <property type="match status" value="1"/>
</dbReference>
<dbReference type="SUPFAM" id="SSF49599">
    <property type="entry name" value="TRAF domain-like"/>
    <property type="match status" value="1"/>
</dbReference>
<dbReference type="OrthoDB" id="7769065at2759"/>
<dbReference type="PANTHER" id="PTHR31257:SF11">
    <property type="entry name" value="RICIN B-LIKE LECTIN R40G3"/>
    <property type="match status" value="1"/>
</dbReference>
<dbReference type="PANTHER" id="PTHR31257">
    <property type="entry name" value="RICIN B-LIKE LECTIN EULS3"/>
    <property type="match status" value="1"/>
</dbReference>
<dbReference type="InterPro" id="IPR002083">
    <property type="entry name" value="MATH/TRAF_dom"/>
</dbReference>
<dbReference type="CDD" id="cd23431">
    <property type="entry name" value="beta-trefoil_Ricin_AtEULS3-like"/>
    <property type="match status" value="1"/>
</dbReference>
<dbReference type="AlphaFoldDB" id="A0A833QUQ1"/>
<organism evidence="2 3">
    <name type="scientific">Carex littledalei</name>
    <dbReference type="NCBI Taxonomy" id="544730"/>
    <lineage>
        <taxon>Eukaryota</taxon>
        <taxon>Viridiplantae</taxon>
        <taxon>Streptophyta</taxon>
        <taxon>Embryophyta</taxon>
        <taxon>Tracheophyta</taxon>
        <taxon>Spermatophyta</taxon>
        <taxon>Magnoliopsida</taxon>
        <taxon>Liliopsida</taxon>
        <taxon>Poales</taxon>
        <taxon>Cyperaceae</taxon>
        <taxon>Cyperoideae</taxon>
        <taxon>Cariceae</taxon>
        <taxon>Carex</taxon>
        <taxon>Carex subgen. Euthyceras</taxon>
    </lineage>
</organism>
<dbReference type="Gene3D" id="2.60.210.10">
    <property type="entry name" value="Apoptosis, Tumor Necrosis Factor Receptor Associated Protein 2, Chain A"/>
    <property type="match status" value="1"/>
</dbReference>
<dbReference type="SUPFAM" id="SSF50370">
    <property type="entry name" value="Ricin B-like lectins"/>
    <property type="match status" value="1"/>
</dbReference>
<proteinExistence type="predicted"/>
<protein>
    <submittedName>
        <fullName evidence="2">BTB/POZ and MATH domain-containing protein 4</fullName>
    </submittedName>
</protein>
<evidence type="ECO:0000313" key="2">
    <source>
        <dbReference type="EMBL" id="KAF3328231.1"/>
    </source>
</evidence>
<gene>
    <name evidence="2" type="ORF">FCM35_KLT06837</name>
</gene>
<name>A0A833QUQ1_9POAL</name>
<dbReference type="Gene3D" id="2.80.10.50">
    <property type="match status" value="1"/>
</dbReference>
<sequence>MAPETEPPIFISRSKTLEITDFSILKSIHNKNGIELERFTVGGYDWAIEFYPQGINESISDCVSVFVKLLNATKPEQSMYSFCLWDWSTSKWSSPFCLWDWSTSKWSSSTINFVPISPSDGKTRWGYENCVNNSLSDDNRYLKDDMFRLRYILLVTPRLPALAPALKPDVDKLDDNGNHGNPSGADISFHNGFHTDSYAPPNAPSNQYTKLPRQPTVRIYCEAAQNLSITARNGTVVLAPADSNDHYQHWIKDMNSFNEAKDPDGFPIFALVNRVTGEALKNPAGENQKVSLVPYDQNCLDNSVKWTEVASTGFRAIRITSTPTLNMTAIDKYAGIFNDGTKIVVQRWNDTPIQHWKIVPYNSNVPY</sequence>
<dbReference type="Pfam" id="PF22486">
    <property type="entry name" value="MATH_2"/>
    <property type="match status" value="1"/>
</dbReference>
<comment type="caution">
    <text evidence="2">The sequence shown here is derived from an EMBL/GenBank/DDBJ whole genome shotgun (WGS) entry which is preliminary data.</text>
</comment>
<dbReference type="InterPro" id="IPR040249">
    <property type="entry name" value="Ricin_B-like_lectin_EULS3-like"/>
</dbReference>
<feature type="domain" description="MATH" evidence="1">
    <location>
        <begin position="12"/>
        <end position="153"/>
    </location>
</feature>
<evidence type="ECO:0000313" key="3">
    <source>
        <dbReference type="Proteomes" id="UP000623129"/>
    </source>
</evidence>